<evidence type="ECO:0000256" key="2">
    <source>
        <dbReference type="ARBA" id="ARBA00004797"/>
    </source>
</evidence>
<dbReference type="PANTHER" id="PTHR46529">
    <property type="entry name" value="TRNA WYBUTOSINE-SYNTHESIZING PROTEIN 4"/>
    <property type="match status" value="1"/>
</dbReference>
<dbReference type="AlphaFoldDB" id="A0A812LXU7"/>
<comment type="catalytic activity">
    <reaction evidence="1">
        <text>7-[(3S)-3-amino-3-carboxypropyl]wyosine(37) in tRNA(Phe) + S-adenosyl-L-methionine = 7-[(3S)-(3-amino-3-methoxycarbonyl)propyl]wyosine(37) in tRNA(Phe) + S-adenosyl-L-homocysteine</text>
        <dbReference type="Rhea" id="RHEA:36903"/>
        <dbReference type="Rhea" id="RHEA-COMP:10379"/>
        <dbReference type="Rhea" id="RHEA-COMP:11844"/>
        <dbReference type="ChEBI" id="CHEBI:57856"/>
        <dbReference type="ChEBI" id="CHEBI:59789"/>
        <dbReference type="ChEBI" id="CHEBI:73543"/>
        <dbReference type="ChEBI" id="CHEBI:74275"/>
        <dbReference type="EC" id="2.1.1.290"/>
    </reaction>
</comment>
<dbReference type="Proteomes" id="UP000604046">
    <property type="component" value="Unassembled WGS sequence"/>
</dbReference>
<dbReference type="InterPro" id="IPR007213">
    <property type="entry name" value="Ppm1/Ppm2/Tcmp"/>
</dbReference>
<gene>
    <name evidence="14" type="primary">Lcmt2</name>
    <name evidence="14" type="ORF">SNAT2548_LOCUS12705</name>
</gene>
<dbReference type="OrthoDB" id="203237at2759"/>
<dbReference type="EC" id="2.3.1.231" evidence="4"/>
<evidence type="ECO:0000256" key="6">
    <source>
        <dbReference type="ARBA" id="ARBA00018045"/>
    </source>
</evidence>
<evidence type="ECO:0000256" key="7">
    <source>
        <dbReference type="ARBA" id="ARBA00022603"/>
    </source>
</evidence>
<keyword evidence="8" id="KW-0808">Transferase</keyword>
<evidence type="ECO:0000256" key="4">
    <source>
        <dbReference type="ARBA" id="ARBA00012155"/>
    </source>
</evidence>
<dbReference type="InterPro" id="IPR015915">
    <property type="entry name" value="Kelch-typ_b-propeller"/>
</dbReference>
<sequence>MAGYSGADATVQATNDSSIVSKASTAAAGYFEDGFVGHVAIRGPKGRLIRRSPLVHRCYYVRHLGVFQMQEMFLRSCVSPGDAYNVVVLGAGFDTGALRRSWPQGLQGYFEVDFPAVLQRKEALLKQAQVLRPGWLHICGADLRDALEVEASLRGAGVDFTVPTLLITEVVLAYMEATEGDNLIAWVAKAFPNCLFGVYEQIGPHDPFGRFMRRHFSQRQCPLRALLANPDLESQRRRFRAFDRVDAADMMSILGAAPADELNRAFHLEAFDEFEEFHLKCLHYFCLAAMSGTCTRAKEYWKAVPSSSEGLISMPVDAVDLSVPRFGLAASYCSGHLVVSGGQGTLNATTSDAPHGRQVSIMAMKLEASPFKAWASEHIGEHAAAMYCTSTAVNDQVFVFGGRLAPQRPSAALSICTLTDSGPSIQQVRVPEDAPWPAARWRHTATKIQLGGHGLLLLGGIGEALEALSLEEAWFLDAASLTWHQLLVEPAPDGSFPVPRHSHAAALASGGVLICGGLDSREQSLGDAWTLHISEPCTGDADGSQENSPARAARGVKDRFRLAWRQASSPLPRPRYGHHLHEYLGHFIVLGGIEAAEATEATFSGSGTPPILAFGKSFSASCGAMRDGEPEIFMWHNLASVMLGDTGLLLILGGGGNCFSFGRLAQHYVSAVASSTTPRSQLAAQVLTMRCLHVAYETVMRRAASDGMLPTTQAILTPGGGDDVDAFRPMWSFGGDADLKGRSAASATESLPLSTPHLAEARDALQRHPLGGGAGGDCAWDASLCPQKYDARSLNSTQQLVTDLVKKVLRIPGNVLPPGHSEDWPKWTVPLGWALNSNGPIREKAPEFYWWRDLVVWCKYICLDPQCRQFKGVWNANDAQIRWSVGYCQPCEILKAQMHAFNIKFDMLSKGFVGASGADLTAAGLKGAHSEDDVIHAPTLPDFGKAFAQEEAEHVLSSLTVPYLRVPLLLHFLAADRLHALKQTSVQQLLWAAMLEPAAWVDDRNPPLVEQAPERESKLGAAYGLLHNEVAKGLGTIAAPFCSLCDQAEELASLAPPEEFDGPPANILLFFVRLCSRFLDQLHHQKEADKHPELTKQLVTVAQAPKTEHCGHQLNLAGALRSVPPGDGPGETY</sequence>
<dbReference type="SUPFAM" id="SSF53335">
    <property type="entry name" value="S-adenosyl-L-methionine-dependent methyltransferases"/>
    <property type="match status" value="1"/>
</dbReference>
<comment type="caution">
    <text evidence="14">The sequence shown here is derived from an EMBL/GenBank/DDBJ whole genome shotgun (WGS) entry which is preliminary data.</text>
</comment>
<reference evidence="14" key="1">
    <citation type="submission" date="2021-02" db="EMBL/GenBank/DDBJ databases">
        <authorList>
            <person name="Dougan E. K."/>
            <person name="Rhodes N."/>
            <person name="Thang M."/>
            <person name="Chan C."/>
        </authorList>
    </citation>
    <scope>NUCLEOTIDE SEQUENCE</scope>
</reference>
<evidence type="ECO:0000313" key="14">
    <source>
        <dbReference type="EMBL" id="CAE7253097.1"/>
    </source>
</evidence>
<dbReference type="InterPro" id="IPR029063">
    <property type="entry name" value="SAM-dependent_MTases_sf"/>
</dbReference>
<dbReference type="GO" id="GO:0031591">
    <property type="term" value="P:wybutosine biosynthetic process"/>
    <property type="evidence" value="ECO:0007669"/>
    <property type="project" value="TreeGrafter"/>
</dbReference>
<keyword evidence="7" id="KW-0489">Methyltransferase</keyword>
<accession>A0A812LXU7</accession>
<dbReference type="SUPFAM" id="SSF117281">
    <property type="entry name" value="Kelch motif"/>
    <property type="match status" value="1"/>
</dbReference>
<evidence type="ECO:0000256" key="13">
    <source>
        <dbReference type="ARBA" id="ARBA00049250"/>
    </source>
</evidence>
<dbReference type="Pfam" id="PF04072">
    <property type="entry name" value="LCM"/>
    <property type="match status" value="1"/>
</dbReference>
<proteinExistence type="inferred from homology"/>
<dbReference type="PANTHER" id="PTHR46529:SF1">
    <property type="entry name" value="TRNA WYBUTOSINE-SYNTHESIZING PROTEIN 4"/>
    <property type="match status" value="1"/>
</dbReference>
<dbReference type="UniPathway" id="UPA00375"/>
<organism evidence="14 15">
    <name type="scientific">Symbiodinium natans</name>
    <dbReference type="NCBI Taxonomy" id="878477"/>
    <lineage>
        <taxon>Eukaryota</taxon>
        <taxon>Sar</taxon>
        <taxon>Alveolata</taxon>
        <taxon>Dinophyceae</taxon>
        <taxon>Suessiales</taxon>
        <taxon>Symbiodiniaceae</taxon>
        <taxon>Symbiodinium</taxon>
    </lineage>
</organism>
<dbReference type="EMBL" id="CAJNDS010001236">
    <property type="protein sequence ID" value="CAE7253097.1"/>
    <property type="molecule type" value="Genomic_DNA"/>
</dbReference>
<evidence type="ECO:0000256" key="10">
    <source>
        <dbReference type="ARBA" id="ARBA00022694"/>
    </source>
</evidence>
<dbReference type="Gene3D" id="2.120.10.80">
    <property type="entry name" value="Kelch-type beta propeller"/>
    <property type="match status" value="1"/>
</dbReference>
<keyword evidence="9" id="KW-0949">S-adenosyl-L-methionine</keyword>
<evidence type="ECO:0000256" key="1">
    <source>
        <dbReference type="ARBA" id="ARBA00001806"/>
    </source>
</evidence>
<protein>
    <recommendedName>
        <fullName evidence="6">tRNA wybutosine-synthesizing protein 4</fullName>
        <ecNumber evidence="5">2.1.1.290</ecNumber>
        <ecNumber evidence="4">2.3.1.231</ecNumber>
    </recommendedName>
    <alternativeName>
        <fullName evidence="12">tRNA(Phe) (7-(3-amino-3-(methoxycarbonyl)propyl)wyosine(37)-N)-methoxycarbonyltransferase</fullName>
    </alternativeName>
    <alternativeName>
        <fullName evidence="11">tRNA(Phe) (7-(3-amino-3-carboxypropyl)wyosine(37)-O)-methyltransferase</fullName>
    </alternativeName>
</protein>
<dbReference type="Pfam" id="PF24681">
    <property type="entry name" value="Kelch_KLHDC2_KLHL20_DRC7"/>
    <property type="match status" value="1"/>
</dbReference>
<comment type="catalytic activity">
    <reaction evidence="13">
        <text>7-[(3S)-(3-amino-3-methoxycarbonyl)propyl]wyosine(37) in tRNA(Phe) + S-adenosyl-L-methionine + CO2 = wybutosine(37) in tRNA(Phe) + S-adenosyl-L-homocysteine + 2 H(+)</text>
        <dbReference type="Rhea" id="RHEA:37119"/>
        <dbReference type="Rhea" id="RHEA-COMP:11844"/>
        <dbReference type="Rhea" id="RHEA-COMP:11847"/>
        <dbReference type="ChEBI" id="CHEBI:15378"/>
        <dbReference type="ChEBI" id="CHEBI:16526"/>
        <dbReference type="ChEBI" id="CHEBI:57856"/>
        <dbReference type="ChEBI" id="CHEBI:59789"/>
        <dbReference type="ChEBI" id="CHEBI:73544"/>
        <dbReference type="ChEBI" id="CHEBI:74275"/>
        <dbReference type="EC" id="2.3.1.231"/>
    </reaction>
</comment>
<comment type="pathway">
    <text evidence="2">tRNA modification; wybutosine-tRNA(Phe) biosynthesis.</text>
</comment>
<evidence type="ECO:0000256" key="5">
    <source>
        <dbReference type="ARBA" id="ARBA00012779"/>
    </source>
</evidence>
<evidence type="ECO:0000256" key="3">
    <source>
        <dbReference type="ARBA" id="ARBA00010703"/>
    </source>
</evidence>
<dbReference type="Gene3D" id="3.40.50.150">
    <property type="entry name" value="Vaccinia Virus protein VP39"/>
    <property type="match status" value="1"/>
</dbReference>
<dbReference type="EC" id="2.1.1.290" evidence="5"/>
<dbReference type="GO" id="GO:0008175">
    <property type="term" value="F:tRNA methyltransferase activity"/>
    <property type="evidence" value="ECO:0007669"/>
    <property type="project" value="TreeGrafter"/>
</dbReference>
<evidence type="ECO:0000313" key="15">
    <source>
        <dbReference type="Proteomes" id="UP000604046"/>
    </source>
</evidence>
<name>A0A812LXU7_9DINO</name>
<evidence type="ECO:0000256" key="11">
    <source>
        <dbReference type="ARBA" id="ARBA00029750"/>
    </source>
</evidence>
<keyword evidence="10" id="KW-0819">tRNA processing</keyword>
<evidence type="ECO:0000256" key="8">
    <source>
        <dbReference type="ARBA" id="ARBA00022679"/>
    </source>
</evidence>
<keyword evidence="15" id="KW-1185">Reference proteome</keyword>
<dbReference type="GO" id="GO:0030488">
    <property type="term" value="P:tRNA methylation"/>
    <property type="evidence" value="ECO:0007669"/>
    <property type="project" value="TreeGrafter"/>
</dbReference>
<evidence type="ECO:0000256" key="9">
    <source>
        <dbReference type="ARBA" id="ARBA00022691"/>
    </source>
</evidence>
<comment type="similarity">
    <text evidence="3">Belongs to the methyltransferase superfamily. LCMT family.</text>
</comment>
<evidence type="ECO:0000256" key="12">
    <source>
        <dbReference type="ARBA" id="ARBA00030847"/>
    </source>
</evidence>